<keyword evidence="6 10" id="KW-0547">Nucleotide-binding</keyword>
<dbReference type="OrthoDB" id="446168at2759"/>
<dbReference type="GO" id="GO:0005524">
    <property type="term" value="F:ATP binding"/>
    <property type="evidence" value="ECO:0007669"/>
    <property type="project" value="UniProtKB-UniRule"/>
</dbReference>
<evidence type="ECO:0000256" key="7">
    <source>
        <dbReference type="ARBA" id="ARBA00022840"/>
    </source>
</evidence>
<evidence type="ECO:0000259" key="12">
    <source>
        <dbReference type="PROSITE" id="PS50172"/>
    </source>
</evidence>
<dbReference type="Gene3D" id="3.40.50.300">
    <property type="entry name" value="P-loop containing nucleotide triphosphate hydrolases"/>
    <property type="match status" value="1"/>
</dbReference>
<dbReference type="SUPFAM" id="SSF48019">
    <property type="entry name" value="post-AAA+ oligomerization domain-like"/>
    <property type="match status" value="1"/>
</dbReference>
<dbReference type="PIRSF" id="PIRSF036578">
    <property type="entry name" value="RFC1"/>
    <property type="match status" value="1"/>
</dbReference>
<accession>A0A9W7DGX6</accession>
<dbReference type="FunFam" id="1.10.8.60:FF:000021">
    <property type="entry name" value="Replication factor C subunit 1"/>
    <property type="match status" value="1"/>
</dbReference>
<comment type="subcellular location">
    <subcellularLocation>
        <location evidence="1 10">Nucleus</location>
    </subcellularLocation>
</comment>
<dbReference type="InterPro" id="IPR036420">
    <property type="entry name" value="BRCT_dom_sf"/>
</dbReference>
<dbReference type="GO" id="GO:0006281">
    <property type="term" value="P:DNA repair"/>
    <property type="evidence" value="ECO:0007669"/>
    <property type="project" value="InterPro"/>
</dbReference>
<feature type="compositionally biased region" description="Basic residues" evidence="11">
    <location>
        <begin position="20"/>
        <end position="32"/>
    </location>
</feature>
<dbReference type="CDD" id="cd22249">
    <property type="entry name" value="UDM1_RNF168_RNF169-like"/>
    <property type="match status" value="1"/>
</dbReference>
<proteinExistence type="inferred from homology"/>
<dbReference type="GO" id="GO:0005663">
    <property type="term" value="C:DNA replication factor C complex"/>
    <property type="evidence" value="ECO:0007669"/>
    <property type="project" value="InterPro"/>
</dbReference>
<dbReference type="FunFam" id="3.40.50.10190:FF:000001">
    <property type="entry name" value="Replication factor C subunit 1"/>
    <property type="match status" value="1"/>
</dbReference>
<keyword evidence="9 10" id="KW-0539">Nucleus</keyword>
<evidence type="ECO:0000313" key="13">
    <source>
        <dbReference type="EMBL" id="GMG32257.1"/>
    </source>
</evidence>
<dbReference type="PANTHER" id="PTHR23389:SF6">
    <property type="entry name" value="REPLICATION FACTOR C SUBUNIT 1"/>
    <property type="match status" value="1"/>
</dbReference>
<dbReference type="InterPro" id="IPR003593">
    <property type="entry name" value="AAA+_ATPase"/>
</dbReference>
<dbReference type="GO" id="GO:0005634">
    <property type="term" value="C:nucleus"/>
    <property type="evidence" value="ECO:0007669"/>
    <property type="project" value="UniProtKB-SubCell"/>
</dbReference>
<dbReference type="InterPro" id="IPR012178">
    <property type="entry name" value="RFC1"/>
</dbReference>
<evidence type="ECO:0000256" key="10">
    <source>
        <dbReference type="PIRNR" id="PIRNR036578"/>
    </source>
</evidence>
<evidence type="ECO:0000313" key="14">
    <source>
        <dbReference type="Proteomes" id="UP001165063"/>
    </source>
</evidence>
<dbReference type="GO" id="GO:0003677">
    <property type="term" value="F:DNA binding"/>
    <property type="evidence" value="ECO:0007669"/>
    <property type="project" value="UniProtKB-KW"/>
</dbReference>
<name>A0A9W7DGX6_AMBMO</name>
<comment type="similarity">
    <text evidence="2 10">Belongs to the activator 1 large subunit family.</text>
</comment>
<evidence type="ECO:0000256" key="3">
    <source>
        <dbReference type="ARBA" id="ARBA00020401"/>
    </source>
</evidence>
<dbReference type="PROSITE" id="PS50172">
    <property type="entry name" value="BRCT"/>
    <property type="match status" value="1"/>
</dbReference>
<evidence type="ECO:0000256" key="6">
    <source>
        <dbReference type="ARBA" id="ARBA00022741"/>
    </source>
</evidence>
<feature type="compositionally biased region" description="Basic and acidic residues" evidence="11">
    <location>
        <begin position="292"/>
        <end position="315"/>
    </location>
</feature>
<feature type="compositionally biased region" description="Basic residues" evidence="11">
    <location>
        <begin position="878"/>
        <end position="897"/>
    </location>
</feature>
<dbReference type="Pfam" id="PF00004">
    <property type="entry name" value="AAA"/>
    <property type="match status" value="1"/>
</dbReference>
<feature type="compositionally biased region" description="Acidic residues" evidence="11">
    <location>
        <begin position="849"/>
        <end position="864"/>
    </location>
</feature>
<organism evidence="13 14">
    <name type="scientific">Ambrosiozyma monospora</name>
    <name type="common">Yeast</name>
    <name type="synonym">Endomycopsis monosporus</name>
    <dbReference type="NCBI Taxonomy" id="43982"/>
    <lineage>
        <taxon>Eukaryota</taxon>
        <taxon>Fungi</taxon>
        <taxon>Dikarya</taxon>
        <taxon>Ascomycota</taxon>
        <taxon>Saccharomycotina</taxon>
        <taxon>Pichiomycetes</taxon>
        <taxon>Pichiales</taxon>
        <taxon>Pichiaceae</taxon>
        <taxon>Ambrosiozyma</taxon>
    </lineage>
</organism>
<feature type="region of interest" description="Disordered" evidence="11">
    <location>
        <begin position="833"/>
        <end position="897"/>
    </location>
</feature>
<dbReference type="GO" id="GO:0003689">
    <property type="term" value="F:DNA clamp loader activity"/>
    <property type="evidence" value="ECO:0007669"/>
    <property type="project" value="UniProtKB-UniRule"/>
</dbReference>
<evidence type="ECO:0000256" key="1">
    <source>
        <dbReference type="ARBA" id="ARBA00004123"/>
    </source>
</evidence>
<sequence>MKQMASIDDFFSKSAVEKNKVKRKAAKQKAQRTRGSSTGATSSHFKKQEVISLDSDAEDEEKVKRPAKRKAKSRSVYDDDGDFVVGDDVDEDDFVVEDEPNPKKAKVTKSPARKAKATKPKSKASAPTSSGASSDGPSAQEILKTIPDADPSYLESDMAGLNFFQMKALKAKAAPSSNDREIPEGRPNCLNGLTVVFTGVLPSIDRGHCEMLASRYGAKVTKSISGKTSLVVIGKEAGPKKIATIKQKKIKCIDEEGFIQLISSMPADGGSGEDAQKALAKRQAEEEKALQDAIKEQQEEDARRKKISQQREKAQKLASSQGAPVLLQPEKISDKPDSEKLWTVRYAPTDIKQICGNKGNVENLSNWLEHWFENAKRGFNGAGINGFRAVLISGPPGTGKTTAAHLVAKKLGYDIIEKNASDVRSKKLLNEHLKTCLNNTSVVGYFNEKVSHDANNKKFVIIMDEVDGMSSGDHGGVGQLSQYCKITETPLICICNDKSLPKMRTFDKTCFDMTWRRPTAKEMRSRLMTIAHREKLKLNPNVIDQLVAGTHNDIRQIINIMSTVARTQEHLDFNDAKSIQESWKKEVVLKPFDVLPRLLSGGSYGNNSQYNLNDKIGLYFNDMDLTPLMMHENYRTTRPSKLNGVPSSQQKLKNLELLDIAANSISESDLVNNAIRSGEQQWSLLPFHAVTSCIIPGSAICGQMTARINFASWLGQNSKTNKYNRILQELQYHSSTKTMTNNQELRLTYIPFLTHILSKPLVEHKNDGIDDVLKILDEYYFTKEDWDNIMEFGVGPRGRMETTLKKIPTATKTQFTRRYNSYTHPIIIYKTGDSVTGGGRSRQAKPDIDDVVDDDMEDKDDDKDSDNGVDFKKDKLIKSVKPKAKKAKAPPKRRTKK</sequence>
<dbReference type="Gene3D" id="1.10.8.60">
    <property type="match status" value="1"/>
</dbReference>
<dbReference type="SMART" id="SM00382">
    <property type="entry name" value="AAA"/>
    <property type="match status" value="1"/>
</dbReference>
<dbReference type="Gene3D" id="3.40.50.10190">
    <property type="entry name" value="BRCT domain"/>
    <property type="match status" value="1"/>
</dbReference>
<comment type="caution">
    <text evidence="13">The sequence shown here is derived from an EMBL/GenBank/DDBJ whole genome shotgun (WGS) entry which is preliminary data.</text>
</comment>
<feature type="compositionally biased region" description="Low complexity" evidence="11">
    <location>
        <begin position="123"/>
        <end position="139"/>
    </location>
</feature>
<dbReference type="FunFam" id="1.20.272.10:FF:000005">
    <property type="entry name" value="Replication factor C subunit 1"/>
    <property type="match status" value="1"/>
</dbReference>
<keyword evidence="8" id="KW-0238">DNA-binding</keyword>
<evidence type="ECO:0000256" key="9">
    <source>
        <dbReference type="ARBA" id="ARBA00023242"/>
    </source>
</evidence>
<dbReference type="CDD" id="cd18140">
    <property type="entry name" value="HLD_clamp_RFC"/>
    <property type="match status" value="1"/>
</dbReference>
<dbReference type="EMBL" id="BSXU01001906">
    <property type="protein sequence ID" value="GMG32257.1"/>
    <property type="molecule type" value="Genomic_DNA"/>
</dbReference>
<dbReference type="Pfam" id="PF25361">
    <property type="entry name" value="AAA_lid_RFC1"/>
    <property type="match status" value="1"/>
</dbReference>
<dbReference type="FunFam" id="3.40.50.300:FF:000395">
    <property type="entry name" value="Replication factor C subunit 1"/>
    <property type="match status" value="1"/>
</dbReference>
<dbReference type="SUPFAM" id="SSF52113">
    <property type="entry name" value="BRCT domain"/>
    <property type="match status" value="1"/>
</dbReference>
<dbReference type="InterPro" id="IPR003959">
    <property type="entry name" value="ATPase_AAA_core"/>
</dbReference>
<evidence type="ECO:0000256" key="8">
    <source>
        <dbReference type="ARBA" id="ARBA00023125"/>
    </source>
</evidence>
<dbReference type="Pfam" id="PF00533">
    <property type="entry name" value="BRCT"/>
    <property type="match status" value="1"/>
</dbReference>
<feature type="compositionally biased region" description="Basic and acidic residues" evidence="11">
    <location>
        <begin position="865"/>
        <end position="877"/>
    </location>
</feature>
<dbReference type="Gene3D" id="1.20.272.10">
    <property type="match status" value="1"/>
</dbReference>
<dbReference type="InterPro" id="IPR008921">
    <property type="entry name" value="DNA_pol3_clamp-load_cplx_C"/>
</dbReference>
<evidence type="ECO:0000256" key="11">
    <source>
        <dbReference type="SAM" id="MobiDB-lite"/>
    </source>
</evidence>
<feature type="compositionally biased region" description="Acidic residues" evidence="11">
    <location>
        <begin position="78"/>
        <end position="99"/>
    </location>
</feature>
<dbReference type="Pfam" id="PF08519">
    <property type="entry name" value="RFC1"/>
    <property type="match status" value="1"/>
</dbReference>
<feature type="region of interest" description="Disordered" evidence="11">
    <location>
        <begin position="18"/>
        <end position="139"/>
    </location>
</feature>
<feature type="domain" description="BRCT" evidence="12">
    <location>
        <begin position="185"/>
        <end position="262"/>
    </location>
</feature>
<evidence type="ECO:0000256" key="5">
    <source>
        <dbReference type="ARBA" id="ARBA00022705"/>
    </source>
</evidence>
<feature type="compositionally biased region" description="Basic residues" evidence="11">
    <location>
        <begin position="103"/>
        <end position="122"/>
    </location>
</feature>
<reference evidence="13" key="1">
    <citation type="submission" date="2023-04" db="EMBL/GenBank/DDBJ databases">
        <title>Ambrosiozyma monospora NBRC 1965.</title>
        <authorList>
            <person name="Ichikawa N."/>
            <person name="Sato H."/>
            <person name="Tonouchi N."/>
        </authorList>
    </citation>
    <scope>NUCLEOTIDE SEQUENCE</scope>
    <source>
        <strain evidence="13">NBRC 1965</strain>
    </source>
</reference>
<keyword evidence="7 10" id="KW-0067">ATP-binding</keyword>
<dbReference type="InterPro" id="IPR027417">
    <property type="entry name" value="P-loop_NTPase"/>
</dbReference>
<dbReference type="InterPro" id="IPR047854">
    <property type="entry name" value="RFC_lid"/>
</dbReference>
<dbReference type="PANTHER" id="PTHR23389">
    <property type="entry name" value="CHROMOSOME TRANSMISSION FIDELITY FACTOR 18"/>
    <property type="match status" value="1"/>
</dbReference>
<dbReference type="PRINTS" id="PR00364">
    <property type="entry name" value="DISEASERSIST"/>
</dbReference>
<protein>
    <recommendedName>
        <fullName evidence="3 10">Replication factor C subunit 1</fullName>
    </recommendedName>
</protein>
<dbReference type="InterPro" id="IPR013725">
    <property type="entry name" value="DNA_replication_fac_RFC1_C"/>
</dbReference>
<feature type="region of interest" description="Disordered" evidence="11">
    <location>
        <begin position="292"/>
        <end position="332"/>
    </location>
</feature>
<dbReference type="Proteomes" id="UP001165063">
    <property type="component" value="Unassembled WGS sequence"/>
</dbReference>
<dbReference type="SUPFAM" id="SSF52540">
    <property type="entry name" value="P-loop containing nucleoside triphosphate hydrolases"/>
    <property type="match status" value="1"/>
</dbReference>
<keyword evidence="4" id="KW-0597">Phosphoprotein</keyword>
<dbReference type="SMART" id="SM00292">
    <property type="entry name" value="BRCT"/>
    <property type="match status" value="1"/>
</dbReference>
<dbReference type="GO" id="GO:0016887">
    <property type="term" value="F:ATP hydrolysis activity"/>
    <property type="evidence" value="ECO:0007669"/>
    <property type="project" value="InterPro"/>
</dbReference>
<dbReference type="GO" id="GO:0006271">
    <property type="term" value="P:DNA strand elongation involved in DNA replication"/>
    <property type="evidence" value="ECO:0007669"/>
    <property type="project" value="UniProtKB-ARBA"/>
</dbReference>
<dbReference type="CDD" id="cd00009">
    <property type="entry name" value="AAA"/>
    <property type="match status" value="1"/>
</dbReference>
<keyword evidence="5 10" id="KW-0235">DNA replication</keyword>
<keyword evidence="14" id="KW-1185">Reference proteome</keyword>
<evidence type="ECO:0000256" key="2">
    <source>
        <dbReference type="ARBA" id="ARBA00006116"/>
    </source>
</evidence>
<dbReference type="AlphaFoldDB" id="A0A9W7DGX6"/>
<evidence type="ECO:0000256" key="4">
    <source>
        <dbReference type="ARBA" id="ARBA00022553"/>
    </source>
</evidence>
<dbReference type="InterPro" id="IPR001357">
    <property type="entry name" value="BRCT_dom"/>
</dbReference>
<gene>
    <name evidence="13" type="ORF">Amon01_000411900</name>
</gene>
<feature type="compositionally biased region" description="Low complexity" evidence="11">
    <location>
        <begin position="33"/>
        <end position="43"/>
    </location>
</feature>